<keyword evidence="4 6" id="KW-0472">Membrane</keyword>
<dbReference type="EMBL" id="FUEG01000003">
    <property type="protein sequence ID" value="SJL01476.1"/>
    <property type="molecule type" value="Genomic_DNA"/>
</dbReference>
<keyword evidence="3 6" id="KW-1133">Transmembrane helix</keyword>
<dbReference type="InterPro" id="IPR008253">
    <property type="entry name" value="Marvel"/>
</dbReference>
<feature type="transmembrane region" description="Helical" evidence="6">
    <location>
        <begin position="70"/>
        <end position="90"/>
    </location>
</feature>
<evidence type="ECO:0000313" key="9">
    <source>
        <dbReference type="Proteomes" id="UP000219338"/>
    </source>
</evidence>
<proteinExistence type="predicted"/>
<feature type="domain" description="MARVEL" evidence="7">
    <location>
        <begin position="13"/>
        <end position="139"/>
    </location>
</feature>
<evidence type="ECO:0000256" key="5">
    <source>
        <dbReference type="SAM" id="MobiDB-lite"/>
    </source>
</evidence>
<feature type="transmembrane region" description="Helical" evidence="6">
    <location>
        <begin position="37"/>
        <end position="58"/>
    </location>
</feature>
<dbReference type="Pfam" id="PF01284">
    <property type="entry name" value="MARVEL"/>
    <property type="match status" value="1"/>
</dbReference>
<dbReference type="Proteomes" id="UP000219338">
    <property type="component" value="Unassembled WGS sequence"/>
</dbReference>
<name>A0A284QYC1_ARMOS</name>
<comment type="subcellular location">
    <subcellularLocation>
        <location evidence="1">Membrane</location>
        <topology evidence="1">Multi-pass membrane protein</topology>
    </subcellularLocation>
</comment>
<accession>A0A284QYC1</accession>
<dbReference type="OrthoDB" id="3364107at2759"/>
<protein>
    <recommendedName>
        <fullName evidence="7">MARVEL domain-containing protein</fullName>
    </recommendedName>
</protein>
<feature type="region of interest" description="Disordered" evidence="5">
    <location>
        <begin position="196"/>
        <end position="220"/>
    </location>
</feature>
<keyword evidence="9" id="KW-1185">Reference proteome</keyword>
<feature type="transmembrane region" description="Helical" evidence="6">
    <location>
        <begin position="12"/>
        <end position="31"/>
    </location>
</feature>
<feature type="transmembrane region" description="Helical" evidence="6">
    <location>
        <begin position="131"/>
        <end position="152"/>
    </location>
</feature>
<gene>
    <name evidence="8" type="ORF">ARMOST_04798</name>
</gene>
<dbReference type="STRING" id="47428.A0A284QYC1"/>
<sequence>MSFLPILRLTALVATLVFSIIVLGLSAHITYLTSTYYGAYFTFAAMSIATACLTLLTLPVMIAIDITRKGAFTSMVVVELSWLGVLWVLWLTSAALTADANVNTFVSGCGYINDVINQACKEFNAVEAFGFLNWLILLGYTITLIVFAIIAVNRGNSGVWTSSTTATDFFAKGAYGGASTVAPEKVNYAPAQPSVVQYPPQSPSGYSPQQQQQPSSYPQV</sequence>
<evidence type="ECO:0000259" key="7">
    <source>
        <dbReference type="Pfam" id="PF01284"/>
    </source>
</evidence>
<organism evidence="8 9">
    <name type="scientific">Armillaria ostoyae</name>
    <name type="common">Armillaria root rot fungus</name>
    <dbReference type="NCBI Taxonomy" id="47428"/>
    <lineage>
        <taxon>Eukaryota</taxon>
        <taxon>Fungi</taxon>
        <taxon>Dikarya</taxon>
        <taxon>Basidiomycota</taxon>
        <taxon>Agaricomycotina</taxon>
        <taxon>Agaricomycetes</taxon>
        <taxon>Agaricomycetidae</taxon>
        <taxon>Agaricales</taxon>
        <taxon>Marasmiineae</taxon>
        <taxon>Physalacriaceae</taxon>
        <taxon>Armillaria</taxon>
    </lineage>
</organism>
<keyword evidence="2 6" id="KW-0812">Transmembrane</keyword>
<reference evidence="9" key="1">
    <citation type="journal article" date="2017" name="Nat. Ecol. Evol.">
        <title>Genome expansion and lineage-specific genetic innovations in the forest pathogenic fungi Armillaria.</title>
        <authorList>
            <person name="Sipos G."/>
            <person name="Prasanna A.N."/>
            <person name="Walter M.C."/>
            <person name="O'Connor E."/>
            <person name="Balint B."/>
            <person name="Krizsan K."/>
            <person name="Kiss B."/>
            <person name="Hess J."/>
            <person name="Varga T."/>
            <person name="Slot J."/>
            <person name="Riley R."/>
            <person name="Boka B."/>
            <person name="Rigling D."/>
            <person name="Barry K."/>
            <person name="Lee J."/>
            <person name="Mihaltcheva S."/>
            <person name="LaButti K."/>
            <person name="Lipzen A."/>
            <person name="Waldron R."/>
            <person name="Moloney N.M."/>
            <person name="Sperisen C."/>
            <person name="Kredics L."/>
            <person name="Vagvoelgyi C."/>
            <person name="Patrignani A."/>
            <person name="Fitzpatrick D."/>
            <person name="Nagy I."/>
            <person name="Doyle S."/>
            <person name="Anderson J.B."/>
            <person name="Grigoriev I.V."/>
            <person name="Gueldener U."/>
            <person name="Muensterkoetter M."/>
            <person name="Nagy L.G."/>
        </authorList>
    </citation>
    <scope>NUCLEOTIDE SEQUENCE [LARGE SCALE GENOMIC DNA]</scope>
    <source>
        <strain evidence="9">C18/9</strain>
    </source>
</reference>
<evidence type="ECO:0000256" key="2">
    <source>
        <dbReference type="ARBA" id="ARBA00022692"/>
    </source>
</evidence>
<dbReference type="AlphaFoldDB" id="A0A284QYC1"/>
<evidence type="ECO:0000313" key="8">
    <source>
        <dbReference type="EMBL" id="SJL01476.1"/>
    </source>
</evidence>
<evidence type="ECO:0000256" key="4">
    <source>
        <dbReference type="ARBA" id="ARBA00023136"/>
    </source>
</evidence>
<evidence type="ECO:0000256" key="3">
    <source>
        <dbReference type="ARBA" id="ARBA00022989"/>
    </source>
</evidence>
<dbReference type="GO" id="GO:0016020">
    <property type="term" value="C:membrane"/>
    <property type="evidence" value="ECO:0007669"/>
    <property type="project" value="UniProtKB-SubCell"/>
</dbReference>
<evidence type="ECO:0000256" key="1">
    <source>
        <dbReference type="ARBA" id="ARBA00004141"/>
    </source>
</evidence>
<dbReference type="OMA" id="VWLSILW"/>
<evidence type="ECO:0000256" key="6">
    <source>
        <dbReference type="SAM" id="Phobius"/>
    </source>
</evidence>